<evidence type="ECO:0000313" key="1">
    <source>
        <dbReference type="EMBL" id="VDM73209.1"/>
    </source>
</evidence>
<dbReference type="AlphaFoldDB" id="A0A3P7J0V4"/>
<dbReference type="GO" id="GO:0003723">
    <property type="term" value="F:RNA binding"/>
    <property type="evidence" value="ECO:0007669"/>
    <property type="project" value="TreeGrafter"/>
</dbReference>
<dbReference type="PANTHER" id="PTHR45904:SF2">
    <property type="entry name" value="TRNA (URACIL-5-)-METHYLTRANSFERASE HOMOLOG A"/>
    <property type="match status" value="1"/>
</dbReference>
<dbReference type="Gene3D" id="2.40.50.1070">
    <property type="match status" value="1"/>
</dbReference>
<protein>
    <submittedName>
        <fullName evidence="1">Uncharacterized protein</fullName>
    </submittedName>
</protein>
<reference evidence="1 2" key="1">
    <citation type="submission" date="2018-11" db="EMBL/GenBank/DDBJ databases">
        <authorList>
            <consortium name="Pathogen Informatics"/>
        </authorList>
    </citation>
    <scope>NUCLEOTIDE SEQUENCE [LARGE SCALE GENOMIC DNA]</scope>
</reference>
<dbReference type="InterPro" id="IPR029063">
    <property type="entry name" value="SAM-dependent_MTases_sf"/>
</dbReference>
<dbReference type="PANTHER" id="PTHR45904">
    <property type="entry name" value="TRNA (URACIL-5-)-METHYLTRANSFERASE"/>
    <property type="match status" value="1"/>
</dbReference>
<dbReference type="SUPFAM" id="SSF53335">
    <property type="entry name" value="S-adenosyl-L-methionine-dependent methyltransferases"/>
    <property type="match status" value="1"/>
</dbReference>
<dbReference type="EMBL" id="UYYB01029430">
    <property type="protein sequence ID" value="VDM73209.1"/>
    <property type="molecule type" value="Genomic_DNA"/>
</dbReference>
<proteinExistence type="predicted"/>
<keyword evidence="2" id="KW-1185">Reference proteome</keyword>
<dbReference type="InterPro" id="IPR045850">
    <property type="entry name" value="TRM2_met"/>
</dbReference>
<evidence type="ECO:0000313" key="2">
    <source>
        <dbReference type="Proteomes" id="UP000270094"/>
    </source>
</evidence>
<sequence length="169" mass="19208">MKRIVATVAEFVEASGLLSQRSLFGLSWTGAVQIFSVQWQLIGLPPFDEFSRTGVWKMLTVREFGGDVMLILTVNPLEEKEKEESLKKEFAARFLDPTNFSERKFRVTSLFWHSIANCSDQVEYEHIGGAPYIYETLLGCRFRVSPSAFFQTNSQAAQVLYTTIGNFCL</sequence>
<name>A0A3P7J0V4_STRVU</name>
<accession>A0A3P7J0V4</accession>
<organism evidence="1 2">
    <name type="scientific">Strongylus vulgaris</name>
    <name type="common">Blood worm</name>
    <dbReference type="NCBI Taxonomy" id="40348"/>
    <lineage>
        <taxon>Eukaryota</taxon>
        <taxon>Metazoa</taxon>
        <taxon>Ecdysozoa</taxon>
        <taxon>Nematoda</taxon>
        <taxon>Chromadorea</taxon>
        <taxon>Rhabditida</taxon>
        <taxon>Rhabditina</taxon>
        <taxon>Rhabditomorpha</taxon>
        <taxon>Strongyloidea</taxon>
        <taxon>Strongylidae</taxon>
        <taxon>Strongylus</taxon>
    </lineage>
</organism>
<gene>
    <name evidence="1" type="ORF">SVUK_LOCUS8207</name>
</gene>
<dbReference type="OrthoDB" id="417550at2759"/>
<dbReference type="Proteomes" id="UP000270094">
    <property type="component" value="Unassembled WGS sequence"/>
</dbReference>